<keyword evidence="2" id="KW-0547">Nucleotide-binding</keyword>
<dbReference type="AlphaFoldDB" id="A0A3P8KFC5"/>
<dbReference type="KEGG" id="rtg:NCTC13098_04066"/>
<dbReference type="EMBL" id="LR131271">
    <property type="protein sequence ID" value="VDR27695.1"/>
    <property type="molecule type" value="Genomic_DNA"/>
</dbReference>
<sequence>MLQLKLNWMNAPTGGTILPLEAEMTTLCIDGGKKAKMRAGDVLGALTGDLGFDGADIGKINVHPAHVYVALRQGVAHKAFKLLQSGKIKGKNCRVRLLK</sequence>
<protein>
    <submittedName>
        <fullName evidence="2">ATP-independent RNA helicase dbpA</fullName>
        <ecNumber evidence="2">3.6.4.13</ecNumber>
    </submittedName>
</protein>
<evidence type="ECO:0000259" key="1">
    <source>
        <dbReference type="Pfam" id="PF03880"/>
    </source>
</evidence>
<name>A0A3P8KFC5_RAOTE</name>
<reference evidence="2 3" key="1">
    <citation type="submission" date="2018-12" db="EMBL/GenBank/DDBJ databases">
        <authorList>
            <consortium name="Pathogen Informatics"/>
        </authorList>
    </citation>
    <scope>NUCLEOTIDE SEQUENCE [LARGE SCALE GENOMIC DNA]</scope>
    <source>
        <strain evidence="2 3">NCTC13098</strain>
    </source>
</reference>
<dbReference type="InterPro" id="IPR005580">
    <property type="entry name" value="DbpA/CsdA_RNA-bd_dom"/>
</dbReference>
<dbReference type="EC" id="3.6.4.13" evidence="2"/>
<proteinExistence type="predicted"/>
<keyword evidence="2" id="KW-0067">ATP-binding</keyword>
<evidence type="ECO:0000313" key="2">
    <source>
        <dbReference type="EMBL" id="VDR27695.1"/>
    </source>
</evidence>
<dbReference type="GO" id="GO:0003724">
    <property type="term" value="F:RNA helicase activity"/>
    <property type="evidence" value="ECO:0007669"/>
    <property type="project" value="UniProtKB-EC"/>
</dbReference>
<dbReference type="InterPro" id="IPR012677">
    <property type="entry name" value="Nucleotide-bd_a/b_plait_sf"/>
</dbReference>
<dbReference type="FunFam" id="3.30.70.330:FF:000254">
    <property type="entry name" value="ATP-dependent RNA helicase DbpA"/>
    <property type="match status" value="1"/>
</dbReference>
<dbReference type="GO" id="GO:0016787">
    <property type="term" value="F:hydrolase activity"/>
    <property type="evidence" value="ECO:0007669"/>
    <property type="project" value="UniProtKB-KW"/>
</dbReference>
<keyword evidence="2" id="KW-0347">Helicase</keyword>
<accession>A0A3P8KFC5</accession>
<dbReference type="Proteomes" id="UP000274346">
    <property type="component" value="Chromosome"/>
</dbReference>
<feature type="domain" description="DEAD box helicase DbpA/CsdA RNA-binding" evidence="1">
    <location>
        <begin position="26"/>
        <end position="96"/>
    </location>
</feature>
<dbReference type="Pfam" id="PF03880">
    <property type="entry name" value="DbpA"/>
    <property type="match status" value="1"/>
</dbReference>
<dbReference type="Gene3D" id="3.30.70.330">
    <property type="match status" value="1"/>
</dbReference>
<organism evidence="2 3">
    <name type="scientific">Raoultella terrigena</name>
    <name type="common">Klebsiella terrigena</name>
    <dbReference type="NCBI Taxonomy" id="577"/>
    <lineage>
        <taxon>Bacteria</taxon>
        <taxon>Pseudomonadati</taxon>
        <taxon>Pseudomonadota</taxon>
        <taxon>Gammaproteobacteria</taxon>
        <taxon>Enterobacterales</taxon>
        <taxon>Enterobacteriaceae</taxon>
        <taxon>Klebsiella/Raoultella group</taxon>
        <taxon>Raoultella</taxon>
    </lineage>
</organism>
<keyword evidence="2" id="KW-0378">Hydrolase</keyword>
<evidence type="ECO:0000313" key="3">
    <source>
        <dbReference type="Proteomes" id="UP000274346"/>
    </source>
</evidence>
<gene>
    <name evidence="2" type="primary">dbpA_1</name>
    <name evidence="2" type="ORF">NCTC13098_04066</name>
</gene>